<dbReference type="CDD" id="cd00831">
    <property type="entry name" value="CHS_like"/>
    <property type="match status" value="1"/>
</dbReference>
<name>A0ABY8U2Y6_TETOB</name>
<reference evidence="6 7" key="1">
    <citation type="submission" date="2023-05" db="EMBL/GenBank/DDBJ databases">
        <title>A 100% complete, gapless, phased diploid assembly of the Scenedesmus obliquus UTEX 3031 genome.</title>
        <authorList>
            <person name="Biondi T.C."/>
            <person name="Hanschen E.R."/>
            <person name="Kwon T."/>
            <person name="Eng W."/>
            <person name="Kruse C.P.S."/>
            <person name="Koehler S.I."/>
            <person name="Kunde Y."/>
            <person name="Gleasner C.D."/>
            <person name="You Mak K.T."/>
            <person name="Polle J."/>
            <person name="Hovde B.T."/>
            <person name="Starkenburg S.R."/>
        </authorList>
    </citation>
    <scope>NUCLEOTIDE SEQUENCE [LARGE SCALE GENOMIC DNA]</scope>
    <source>
        <strain evidence="6 7">DOE0152z</strain>
    </source>
</reference>
<accession>A0ABY8U2Y6</accession>
<sequence>MAPQQPVLLVDFAVYKPPEELKIEYFATQKASRKWQECKEENYEFISKVFTRSGISPCGTYLPAWINPIHTKEPKYDMDTAKKEAEMTMCGALSELLEKTGIRPQEIDILVTNCSIYCPTPSLASMLVNHFKMRQDIQSYHLGGMGCGNGVMALSLIRDLLQARPNSIAVFVPSEITTYCFYPGLQKDYMVANAIFRMGGAAAMFTNKPAYWRSAKYSLQHNVRVHTGADDGAYSCMGWGPDKNGVNGVYLRKDVPLQAAKALEACLRNIAPKILTWGQYAEAAYNLFEKAVLGRAVPEYVPDFTQCIDHFALHAGGYAVLKGLQQAMRLPADRMLPSFATLRDFGNTSCSTTWYVMAYMESIEGIKRNQTIMQIGMGGGMKAGVNVWRALRDVKVTHNAWRHLNGRPVTEADLPRPISDPTCRIGGSAAAAAAASAPGDLQAAFGQQFSMQEEVPAH</sequence>
<dbReference type="InterPro" id="IPR012392">
    <property type="entry name" value="3-ktacl-CoA_syn"/>
</dbReference>
<evidence type="ECO:0000256" key="2">
    <source>
        <dbReference type="ARBA" id="ARBA00022679"/>
    </source>
</evidence>
<evidence type="ECO:0000313" key="7">
    <source>
        <dbReference type="Proteomes" id="UP001244341"/>
    </source>
</evidence>
<keyword evidence="2 3" id="KW-0808">Transferase</keyword>
<dbReference type="Pfam" id="PF08541">
    <property type="entry name" value="ACP_syn_III_C"/>
    <property type="match status" value="1"/>
</dbReference>
<keyword evidence="7" id="KW-1185">Reference proteome</keyword>
<dbReference type="Pfam" id="PF08392">
    <property type="entry name" value="FAE1_CUT1_RppA"/>
    <property type="match status" value="1"/>
</dbReference>
<comment type="pathway">
    <text evidence="3">Lipid metabolism; fatty acid biosynthesis.</text>
</comment>
<dbReference type="PANTHER" id="PTHR31561">
    <property type="entry name" value="3-KETOACYL-COA SYNTHASE"/>
    <property type="match status" value="1"/>
</dbReference>
<dbReference type="EC" id="2.3.1.-" evidence="3"/>
<feature type="domain" description="FAE" evidence="4">
    <location>
        <begin position="4"/>
        <end position="288"/>
    </location>
</feature>
<dbReference type="InterPro" id="IPR016039">
    <property type="entry name" value="Thiolase-like"/>
</dbReference>
<dbReference type="InterPro" id="IPR013747">
    <property type="entry name" value="ACP_syn_III_C"/>
</dbReference>
<dbReference type="SUPFAM" id="SSF53901">
    <property type="entry name" value="Thiolase-like"/>
    <property type="match status" value="2"/>
</dbReference>
<dbReference type="InterPro" id="IPR013601">
    <property type="entry name" value="FAE1_typ3_polyketide_synth"/>
</dbReference>
<evidence type="ECO:0000256" key="1">
    <source>
        <dbReference type="ARBA" id="ARBA00005531"/>
    </source>
</evidence>
<protein>
    <recommendedName>
        <fullName evidence="3">3-ketoacyl-CoA synthase</fullName>
        <ecNumber evidence="3">2.3.1.-</ecNumber>
    </recommendedName>
</protein>
<feature type="domain" description="Beta-ketoacyl-[acyl-carrier-protein] synthase III C-terminal" evidence="5">
    <location>
        <begin position="308"/>
        <end position="389"/>
    </location>
</feature>
<dbReference type="Proteomes" id="UP001244341">
    <property type="component" value="Chromosome 5b"/>
</dbReference>
<dbReference type="EMBL" id="CP126212">
    <property type="protein sequence ID" value="WIA14811.1"/>
    <property type="molecule type" value="Genomic_DNA"/>
</dbReference>
<keyword evidence="3" id="KW-0012">Acyltransferase</keyword>
<gene>
    <name evidence="6" type="ORF">OEZ85_003294</name>
</gene>
<proteinExistence type="inferred from homology"/>
<evidence type="ECO:0000256" key="3">
    <source>
        <dbReference type="PIRNR" id="PIRNR036417"/>
    </source>
</evidence>
<comment type="similarity">
    <text evidence="1 3">Belongs to the thiolase-like superfamily. Chalcone/stilbene synthases family.</text>
</comment>
<evidence type="ECO:0000313" key="6">
    <source>
        <dbReference type="EMBL" id="WIA14811.1"/>
    </source>
</evidence>
<organism evidence="6 7">
    <name type="scientific">Tetradesmus obliquus</name>
    <name type="common">Green alga</name>
    <name type="synonym">Acutodesmus obliquus</name>
    <dbReference type="NCBI Taxonomy" id="3088"/>
    <lineage>
        <taxon>Eukaryota</taxon>
        <taxon>Viridiplantae</taxon>
        <taxon>Chlorophyta</taxon>
        <taxon>core chlorophytes</taxon>
        <taxon>Chlorophyceae</taxon>
        <taxon>CS clade</taxon>
        <taxon>Sphaeropleales</taxon>
        <taxon>Scenedesmaceae</taxon>
        <taxon>Tetradesmus</taxon>
    </lineage>
</organism>
<evidence type="ECO:0000259" key="5">
    <source>
        <dbReference type="Pfam" id="PF08541"/>
    </source>
</evidence>
<evidence type="ECO:0000259" key="4">
    <source>
        <dbReference type="Pfam" id="PF08392"/>
    </source>
</evidence>
<dbReference type="Gene3D" id="3.40.47.10">
    <property type="match status" value="1"/>
</dbReference>
<dbReference type="PIRSF" id="PIRSF036417">
    <property type="entry name" value="3-ktacl-CoA_syn"/>
    <property type="match status" value="1"/>
</dbReference>